<dbReference type="SMART" id="SM00421">
    <property type="entry name" value="HTH_LUXR"/>
    <property type="match status" value="1"/>
</dbReference>
<evidence type="ECO:0000256" key="1">
    <source>
        <dbReference type="ARBA" id="ARBA00023015"/>
    </source>
</evidence>
<gene>
    <name evidence="5" type="ORF">HCX60_06045</name>
</gene>
<dbReference type="PROSITE" id="PS50043">
    <property type="entry name" value="HTH_LUXR_2"/>
    <property type="match status" value="1"/>
</dbReference>
<dbReference type="RefSeq" id="WP_167797358.1">
    <property type="nucleotide sequence ID" value="NZ_CP050692.1"/>
</dbReference>
<sequence>MLVSQGLTNRQISQQLRLSEWTVVNHVRQVMRRLDVPSRIHVAQWVLNRQRRNGVGTAVE</sequence>
<feature type="domain" description="HTH luxR-type" evidence="4">
    <location>
        <begin position="1"/>
        <end position="50"/>
    </location>
</feature>
<dbReference type="PANTHER" id="PTHR44688">
    <property type="entry name" value="DNA-BINDING TRANSCRIPTIONAL ACTIVATOR DEVR_DOSR"/>
    <property type="match status" value="1"/>
</dbReference>
<protein>
    <submittedName>
        <fullName evidence="5">Response regulator transcription factor</fullName>
    </submittedName>
</protein>
<dbReference type="GO" id="GO:0003677">
    <property type="term" value="F:DNA binding"/>
    <property type="evidence" value="ECO:0007669"/>
    <property type="project" value="UniProtKB-KW"/>
</dbReference>
<evidence type="ECO:0000313" key="6">
    <source>
        <dbReference type="Proteomes" id="UP000502504"/>
    </source>
</evidence>
<dbReference type="SUPFAM" id="SSF46894">
    <property type="entry name" value="C-terminal effector domain of the bipartite response regulators"/>
    <property type="match status" value="1"/>
</dbReference>
<evidence type="ECO:0000259" key="4">
    <source>
        <dbReference type="PROSITE" id="PS50043"/>
    </source>
</evidence>
<dbReference type="GO" id="GO:0006355">
    <property type="term" value="P:regulation of DNA-templated transcription"/>
    <property type="evidence" value="ECO:0007669"/>
    <property type="project" value="InterPro"/>
</dbReference>
<keyword evidence="3" id="KW-0804">Transcription</keyword>
<dbReference type="InterPro" id="IPR036388">
    <property type="entry name" value="WH-like_DNA-bd_sf"/>
</dbReference>
<dbReference type="AlphaFoldDB" id="A0AAE7CPN9"/>
<proteinExistence type="predicted"/>
<dbReference type="InterPro" id="IPR000792">
    <property type="entry name" value="Tscrpt_reg_LuxR_C"/>
</dbReference>
<keyword evidence="2" id="KW-0238">DNA-binding</keyword>
<dbReference type="PANTHER" id="PTHR44688:SF16">
    <property type="entry name" value="DNA-BINDING TRANSCRIPTIONAL ACTIVATOR DEVR_DOSR"/>
    <property type="match status" value="1"/>
</dbReference>
<name>A0AAE7CPN9_STRAT</name>
<evidence type="ECO:0000256" key="3">
    <source>
        <dbReference type="ARBA" id="ARBA00023163"/>
    </source>
</evidence>
<evidence type="ECO:0000313" key="5">
    <source>
        <dbReference type="EMBL" id="QIT48772.1"/>
    </source>
</evidence>
<dbReference type="EMBL" id="CP050692">
    <property type="protein sequence ID" value="QIT48772.1"/>
    <property type="molecule type" value="Genomic_DNA"/>
</dbReference>
<dbReference type="Gene3D" id="1.10.10.10">
    <property type="entry name" value="Winged helix-like DNA-binding domain superfamily/Winged helix DNA-binding domain"/>
    <property type="match status" value="1"/>
</dbReference>
<reference evidence="5 6" key="1">
    <citation type="submission" date="2020-03" db="EMBL/GenBank/DDBJ databases">
        <title>Is there a link between lipid content and antibiotic production in Streptomyces?</title>
        <authorList>
            <person name="David M."/>
            <person name="Lejeune C."/>
            <person name="Abreu S."/>
            <person name="Thibessard A."/>
            <person name="Leblond P."/>
            <person name="Chaminade P."/>
            <person name="Virolle M.-J."/>
        </authorList>
    </citation>
    <scope>NUCLEOTIDE SEQUENCE [LARGE SCALE GENOMIC DNA]</scope>
    <source>
        <strain evidence="5 6">DSM 41481</strain>
    </source>
</reference>
<evidence type="ECO:0000256" key="2">
    <source>
        <dbReference type="ARBA" id="ARBA00023125"/>
    </source>
</evidence>
<accession>A0AAE7CPN9</accession>
<dbReference type="InterPro" id="IPR016032">
    <property type="entry name" value="Sig_transdc_resp-reg_C-effctor"/>
</dbReference>
<keyword evidence="1" id="KW-0805">Transcription regulation</keyword>
<organism evidence="5 6">
    <name type="scientific">Streptomyces antibioticus</name>
    <dbReference type="NCBI Taxonomy" id="1890"/>
    <lineage>
        <taxon>Bacteria</taxon>
        <taxon>Bacillati</taxon>
        <taxon>Actinomycetota</taxon>
        <taxon>Actinomycetes</taxon>
        <taxon>Kitasatosporales</taxon>
        <taxon>Streptomycetaceae</taxon>
        <taxon>Streptomyces</taxon>
    </lineage>
</organism>
<dbReference type="Pfam" id="PF00196">
    <property type="entry name" value="GerE"/>
    <property type="match status" value="1"/>
</dbReference>
<dbReference type="PRINTS" id="PR00038">
    <property type="entry name" value="HTHLUXR"/>
</dbReference>
<dbReference type="Proteomes" id="UP000502504">
    <property type="component" value="Chromosome"/>
</dbReference>